<reference evidence="12 13" key="1">
    <citation type="journal article" date="2013" name="Nature">
        <title>The genomes of four tapeworm species reveal adaptations to parasitism.</title>
        <authorList>
            <person name="Tsai I.J."/>
            <person name="Zarowiecki M."/>
            <person name="Holroyd N."/>
            <person name="Garciarrubio A."/>
            <person name="Sanchez-Flores A."/>
            <person name="Brooks K.L."/>
            <person name="Tracey A."/>
            <person name="Bobes R.J."/>
            <person name="Fragoso G."/>
            <person name="Sciutto E."/>
            <person name="Aslett M."/>
            <person name="Beasley H."/>
            <person name="Bennett H.M."/>
            <person name="Cai J."/>
            <person name="Camicia F."/>
            <person name="Clark R."/>
            <person name="Cucher M."/>
            <person name="De Silva N."/>
            <person name="Day T.A."/>
            <person name="Deplazes P."/>
            <person name="Estrada K."/>
            <person name="Fernandez C."/>
            <person name="Holland P.W."/>
            <person name="Hou J."/>
            <person name="Hu S."/>
            <person name="Huckvale T."/>
            <person name="Hung S.S."/>
            <person name="Kamenetzky L."/>
            <person name="Keane J.A."/>
            <person name="Kiss F."/>
            <person name="Koziol U."/>
            <person name="Lambert O."/>
            <person name="Liu K."/>
            <person name="Luo X."/>
            <person name="Luo Y."/>
            <person name="Macchiaroli N."/>
            <person name="Nichol S."/>
            <person name="Paps J."/>
            <person name="Parkinson J."/>
            <person name="Pouchkina-Stantcheva N."/>
            <person name="Riddiford N."/>
            <person name="Rosenzvit M."/>
            <person name="Salinas G."/>
            <person name="Wasmuth J.D."/>
            <person name="Zamanian M."/>
            <person name="Zheng Y."/>
            <person name="Cai X."/>
            <person name="Soberon X."/>
            <person name="Olson P.D."/>
            <person name="Laclette J.P."/>
            <person name="Brehm K."/>
            <person name="Berriman M."/>
            <person name="Garciarrubio A."/>
            <person name="Bobes R.J."/>
            <person name="Fragoso G."/>
            <person name="Sanchez-Flores A."/>
            <person name="Estrada K."/>
            <person name="Cevallos M.A."/>
            <person name="Morett E."/>
            <person name="Gonzalez V."/>
            <person name="Portillo T."/>
            <person name="Ochoa-Leyva A."/>
            <person name="Jose M.V."/>
            <person name="Sciutto E."/>
            <person name="Landa A."/>
            <person name="Jimenez L."/>
            <person name="Valdes V."/>
            <person name="Carrero J.C."/>
            <person name="Larralde C."/>
            <person name="Morales-Montor J."/>
            <person name="Limon-Lason J."/>
            <person name="Soberon X."/>
            <person name="Laclette J.P."/>
        </authorList>
    </citation>
    <scope>NUCLEOTIDE SEQUENCE [LARGE SCALE GENOMIC DNA]</scope>
</reference>
<dbReference type="SUPFAM" id="SSF46966">
    <property type="entry name" value="Spectrin repeat"/>
    <property type="match status" value="14"/>
</dbReference>
<dbReference type="Proteomes" id="UP000492820">
    <property type="component" value="Unassembled WGS sequence"/>
</dbReference>
<feature type="region of interest" description="Disordered" evidence="8">
    <location>
        <begin position="7305"/>
        <end position="7356"/>
    </location>
</feature>
<dbReference type="InterPro" id="IPR036534">
    <property type="entry name" value="GAR_dom_sf"/>
</dbReference>
<dbReference type="FunFam" id="1.10.418.10:FF:000048">
    <property type="entry name" value="Short stop, isoform B"/>
    <property type="match status" value="1"/>
</dbReference>
<feature type="compositionally biased region" description="Basic and acidic residues" evidence="8">
    <location>
        <begin position="3128"/>
        <end position="3138"/>
    </location>
</feature>
<dbReference type="Gene3D" id="3.30.920.20">
    <property type="entry name" value="Gas2-like domain"/>
    <property type="match status" value="1"/>
</dbReference>
<evidence type="ECO:0000259" key="11">
    <source>
        <dbReference type="PROSITE" id="PS51460"/>
    </source>
</evidence>
<dbReference type="SMART" id="SM00054">
    <property type="entry name" value="EFh"/>
    <property type="match status" value="2"/>
</dbReference>
<dbReference type="Pfam" id="PF00435">
    <property type="entry name" value="Spectrin"/>
    <property type="match status" value="3"/>
</dbReference>
<evidence type="ECO:0000256" key="6">
    <source>
        <dbReference type="ARBA" id="ARBA00023212"/>
    </source>
</evidence>
<dbReference type="InterPro" id="IPR002017">
    <property type="entry name" value="Spectrin_repeat"/>
</dbReference>
<feature type="region of interest" description="Disordered" evidence="8">
    <location>
        <begin position="3424"/>
        <end position="3446"/>
    </location>
</feature>
<feature type="region of interest" description="Disordered" evidence="8">
    <location>
        <begin position="2912"/>
        <end position="2963"/>
    </location>
</feature>
<feature type="compositionally biased region" description="Basic and acidic residues" evidence="8">
    <location>
        <begin position="2618"/>
        <end position="2628"/>
    </location>
</feature>
<dbReference type="Gene3D" id="3.90.1290.10">
    <property type="entry name" value="Plakin repeat"/>
    <property type="match status" value="2"/>
</dbReference>
<feature type="compositionally biased region" description="Low complexity" evidence="8">
    <location>
        <begin position="7212"/>
        <end position="7226"/>
    </location>
</feature>
<dbReference type="WBParaSite" id="EgrG_000689700">
    <property type="protein sequence ID" value="EgrG_000689700"/>
    <property type="gene ID" value="EgrG_000689700"/>
</dbReference>
<evidence type="ECO:0000256" key="1">
    <source>
        <dbReference type="ARBA" id="ARBA00004245"/>
    </source>
</evidence>
<feature type="compositionally biased region" description="Low complexity" evidence="8">
    <location>
        <begin position="7305"/>
        <end position="7314"/>
    </location>
</feature>
<dbReference type="InterPro" id="IPR036872">
    <property type="entry name" value="CH_dom_sf"/>
</dbReference>
<feature type="domain" description="Calponin-homology (CH)" evidence="9">
    <location>
        <begin position="200"/>
        <end position="307"/>
    </location>
</feature>
<feature type="region of interest" description="Disordered" evidence="8">
    <location>
        <begin position="2987"/>
        <end position="3138"/>
    </location>
</feature>
<dbReference type="SMART" id="SM00250">
    <property type="entry name" value="PLEC"/>
    <property type="match status" value="5"/>
</dbReference>
<evidence type="ECO:0000256" key="2">
    <source>
        <dbReference type="ARBA" id="ARBA00022490"/>
    </source>
</evidence>
<evidence type="ECO:0000313" key="14">
    <source>
        <dbReference type="WBParaSite" id="EgrG_000689700"/>
    </source>
</evidence>
<feature type="region of interest" description="Disordered" evidence="8">
    <location>
        <begin position="3485"/>
        <end position="3512"/>
    </location>
</feature>
<feature type="compositionally biased region" description="Polar residues" evidence="8">
    <location>
        <begin position="2917"/>
        <end position="2927"/>
    </location>
</feature>
<feature type="region of interest" description="Disordered" evidence="8">
    <location>
        <begin position="4971"/>
        <end position="4992"/>
    </location>
</feature>
<dbReference type="SMART" id="SM00243">
    <property type="entry name" value="GAS2"/>
    <property type="match status" value="1"/>
</dbReference>
<gene>
    <name evidence="12" type="ORF">EgrG_000689700</name>
</gene>
<evidence type="ECO:0000256" key="3">
    <source>
        <dbReference type="ARBA" id="ARBA00022737"/>
    </source>
</evidence>
<dbReference type="Gene3D" id="2.30.30.40">
    <property type="entry name" value="SH3 Domains"/>
    <property type="match status" value="1"/>
</dbReference>
<feature type="coiled-coil region" evidence="7">
    <location>
        <begin position="4853"/>
        <end position="4880"/>
    </location>
</feature>
<dbReference type="SMART" id="SM00033">
    <property type="entry name" value="CH"/>
    <property type="match status" value="2"/>
</dbReference>
<dbReference type="GO" id="GO:0003779">
    <property type="term" value="F:actin binding"/>
    <property type="evidence" value="ECO:0007669"/>
    <property type="project" value="UniProtKB-KW"/>
</dbReference>
<dbReference type="Pfam" id="PF00307">
    <property type="entry name" value="CH"/>
    <property type="match status" value="2"/>
</dbReference>
<evidence type="ECO:0000256" key="4">
    <source>
        <dbReference type="ARBA" id="ARBA00022837"/>
    </source>
</evidence>
<dbReference type="Gene3D" id="1.10.418.10">
    <property type="entry name" value="Calponin-like domain"/>
    <property type="match status" value="2"/>
</dbReference>
<dbReference type="Gene3D" id="1.10.238.10">
    <property type="entry name" value="EF-hand"/>
    <property type="match status" value="1"/>
</dbReference>
<feature type="region of interest" description="Disordered" evidence="8">
    <location>
        <begin position="2413"/>
        <end position="2471"/>
    </location>
</feature>
<feature type="compositionally biased region" description="Polar residues" evidence="8">
    <location>
        <begin position="7317"/>
        <end position="7356"/>
    </location>
</feature>
<dbReference type="PROSITE" id="PS00018">
    <property type="entry name" value="EF_HAND_1"/>
    <property type="match status" value="1"/>
</dbReference>
<feature type="region of interest" description="Disordered" evidence="8">
    <location>
        <begin position="2710"/>
        <end position="2789"/>
    </location>
</feature>
<feature type="region of interest" description="Disordered" evidence="8">
    <location>
        <begin position="1509"/>
        <end position="1531"/>
    </location>
</feature>
<feature type="region of interest" description="Disordered" evidence="8">
    <location>
        <begin position="2594"/>
        <end position="2673"/>
    </location>
</feature>
<feature type="domain" description="EF-hand" evidence="10">
    <location>
        <begin position="6941"/>
        <end position="6976"/>
    </location>
</feature>
<keyword evidence="4" id="KW-0106">Calcium</keyword>
<dbReference type="Pfam" id="PF21020">
    <property type="entry name" value="Spectrin_4"/>
    <property type="match status" value="1"/>
</dbReference>
<dbReference type="CDD" id="cd00051">
    <property type="entry name" value="EFh"/>
    <property type="match status" value="1"/>
</dbReference>
<feature type="coiled-coil region" evidence="7">
    <location>
        <begin position="1183"/>
        <end position="1210"/>
    </location>
</feature>
<dbReference type="Pfam" id="PF02187">
    <property type="entry name" value="GAS2"/>
    <property type="match status" value="1"/>
</dbReference>
<evidence type="ECO:0000256" key="7">
    <source>
        <dbReference type="SAM" id="Coils"/>
    </source>
</evidence>
<feature type="compositionally biased region" description="Acidic residues" evidence="8">
    <location>
        <begin position="3432"/>
        <end position="3445"/>
    </location>
</feature>
<feature type="region of interest" description="Disordered" evidence="8">
    <location>
        <begin position="7106"/>
        <end position="7135"/>
    </location>
</feature>
<name>A0A068WSY1_ECHGR</name>
<feature type="region of interest" description="Disordered" evidence="8">
    <location>
        <begin position="3215"/>
        <end position="3243"/>
    </location>
</feature>
<dbReference type="InterPro" id="IPR001101">
    <property type="entry name" value="Plectin_repeat"/>
</dbReference>
<feature type="compositionally biased region" description="Basic and acidic residues" evidence="8">
    <location>
        <begin position="2724"/>
        <end position="2744"/>
    </location>
</feature>
<dbReference type="SUPFAM" id="SSF47473">
    <property type="entry name" value="EF-hand"/>
    <property type="match status" value="1"/>
</dbReference>
<feature type="domain" description="EF-hand" evidence="10">
    <location>
        <begin position="6905"/>
        <end position="6940"/>
    </location>
</feature>
<feature type="compositionally biased region" description="Basic and acidic residues" evidence="8">
    <location>
        <begin position="3090"/>
        <end position="3107"/>
    </location>
</feature>
<dbReference type="SUPFAM" id="SSF47576">
    <property type="entry name" value="Calponin-homology domain, CH-domain"/>
    <property type="match status" value="1"/>
</dbReference>
<dbReference type="SMART" id="SM00150">
    <property type="entry name" value="SPEC"/>
    <property type="match status" value="15"/>
</dbReference>
<dbReference type="PROSITE" id="PS00019">
    <property type="entry name" value="ACTININ_1"/>
    <property type="match status" value="1"/>
</dbReference>
<feature type="coiled-coil region" evidence="7">
    <location>
        <begin position="5548"/>
        <end position="5582"/>
    </location>
</feature>
<evidence type="ECO:0000259" key="10">
    <source>
        <dbReference type="PROSITE" id="PS50222"/>
    </source>
</evidence>
<feature type="compositionally biased region" description="Basic and acidic residues" evidence="8">
    <location>
        <begin position="2431"/>
        <end position="2457"/>
    </location>
</feature>
<feature type="coiled-coil region" evidence="7">
    <location>
        <begin position="461"/>
        <end position="502"/>
    </location>
</feature>
<feature type="coiled-coil region" evidence="7">
    <location>
        <begin position="6129"/>
        <end position="6170"/>
    </location>
</feature>
<feature type="compositionally biased region" description="Basic and acidic residues" evidence="8">
    <location>
        <begin position="2551"/>
        <end position="2570"/>
    </location>
</feature>
<sequence length="7375" mass="818409">MNDDLERVEDSMDIFANEPMDLEQIKLTLAIMQLDPADRAVIRVADQRDAMQKRAFTIWVNKHLSEHGFFVNDLFRDFQSGHLLIKLIEILSGQSLSIEYGLTRVHCIQNVQRVLEFLQFRKVRIVNIRPDDIVDGNPKLTLGLIWIIILHFHLSDLLHLPSGVVVGTENALPPDLIIPEGRLILNNGSSSLQSLALLDETAGRNLLSWCRVVTTGYRGVDINDFSSSWSDGRAFLAIIHRYKPHFFDYSKAASRPPKDVLDFAFRIAEERLGITRLIYPEDMVATENAVDSRSVIVYVSSLYDALALSPRDLITGCRQILPIPPLPVDVDVAMAPPPLSSQLVTTADVSDEIRSLWSEYRLLAAELIQWLRAKCDHLAVRHFPADLESMQRQVVNDLKRHRREELPLRERQRQQLVRLYADLQSAASANLLRIDPFMNIEHIFRLWKEYELALQKREMAVAAETSRLERLQLAGERIERECGVLQTQEAALEKRINEMESQFASSQSIDIDGELKRWMAQMEVVETGVNNLFGQVQILRNGRYIRTEQVYRKVCTLHQRLLELQRRCRNFLKVTSMNQSGDRIQALRANGDSWMAVPDGRSSNSLRWLAKQSKHFGALQTAQDWMQERKEAIENAPFGDNRKSIADATKRFELIHKEIEKFHSEVEGCQALRAQVSGDEVKFFEVLMNQIENQYDELMKKSKRRLEFGRSLLVFVERASNSMQWLREKETIEVTRIWSSPHELKSDEIYEFFRGLLREIQSQEHQFNEISTLGSSLHLEGHPSFDLIQTYLTSLDSHWAWLLQLTHCLETRLDQTVRFQQFFTEAQEVETFLTTKMKEINDMNLTSASGNITVEIASEFMKKIADMGEVIRGQGFLVDKLVETSDEIVDLAFRNDPHETVISICFFAPNSEPHYMELAPEQSDPAIITWPSGNFKKGERMTIFAKPSEFTLELRHSNGEEIEAPAVCFLPAHPCLEAKTRAQDVVARFQRLQVLWADTELNLHGRLLRATMQALPGTLPNLSAAEGQQLMRQLHEDTQRHLVGMRLANKPVQEVEVFQQESEQCFKSLPNGNGSAVDPIEKNETTDLKRIETTLNALADHLRKRTGQVLPNQLSTLEVVLKEHKEWSRSVNQIRDHLERMPDEQGSASRGSTIDKSGCAALLAAANELTNAGKATAHRLAEVDAILTRLDSLQRELAGAELKVVGIAARIHSPQQNLSSSKSSLRSDVSEMEANNVQDIHDQLKNVTLALGGLRKMLEQLPHHLTALSTQGVTKGTSAGNHRLPPPNTSLLEKSIFSVNRRLGNLINQIDLMNQELVKISQNYKTAITLRRGLTLWLRETSDLVEAVEMRLKNRSHGNLASSTAARNLERASAEAVHCEAKLKELNQTCEFLARSLEDSAGGGDAYKRAVSCLTFASMETASTRFVGPPGIGVIDLVSLGTSVANLNTQFQALKSKIDDNLAVIGNATDEAVEVQSAYNTISSHRSTGSTRSLLSTSNDVGDYFVTGGSRRRRRRKISPSVPLDQSQMKRRPLTRKPTRYCVVSGFYLTSPKQSLRVETAITRTMIREGRVDVQRNLVYDSDSGAMITAGEALEKSVIVGLIFTKLEVKQTGETTYWLEIFHKRHDVYLVEGIFDVNAKTLIPVEEALASNLIDPVHGLYHHTGTEETITLEDAHQQGLIRVVPQLRPPCEDLATRPFDFIHYRTVEGDFAVRSSNVAFKQKVDLFVQQEETVKSGYANVVVKNSKLPLDLHLLGNLAPVTMTDGTAISAIKLPLVRRLVSQNIPTIEVTRREPQPAHRLSLATALRRGWIDSHSGGLRSACGSVSQVNLIEAVEQRFVDPNSIIVRIGGGGLDASNSGTRYYSLARVLEAANTIARAKRFVSEAGWKNELLKILMTNNANAADGEVSENISPEDYSRLQSIIVHHGIKHTKGDKKMSLAKLTLKLKQKKGEQPNEKLSGEKMSLARAIQAGRFDPSTGIITTQTMQRITLKEAIELKIIDEEISLVQDERTGYYRSVAHYLNDGTTPIEVWVHWPMATILLPEEVEPFGRKRVNRGQRIPYAAAQSLHLINPQSRTVFNPQIENYVSILNAFLEGPLCGQRTVIYFRTSQEYLPVDKLIPSNPENVVNELLFNRSLCIELQEDIDDSGGVTHPPPHVTVKTSVDSIPSPILVTPVDLKTAVSLSWVDRQTGFVNDPYTGHRLLLKEAVSAGLIDADRTVIRDPVTHQTSTLNVILKSGEPINVPYIVQLACLEDSQEPSTQACSGQNQSTPLSPVTDGSFAMTPMTGELQVTNTSKGQEVNDERFLIEEEYPLEGKGKARGKIFDEAMENAKKHEKIGLDTKKLRSDLADAAAKVGTGLAVALGAAGVGGTLAYQSIKEKIKRGNASHSQIQSPTVEENLIASGPIYADTTTKSSEESKRLFVPNGDKISTDDAAKRDDETKLVNDDVEDAKSRSTDISGSSVPADGKELQRRYDEKTAFETDNEISPVDTDDALRSEISQMPMDNLGTANEGTIFLDRNDENLPRSLISAENSIFGTQDVSHSISAEDGQRSGHDVQKIGENDERENLGTSIEGMEFIDQDEDLSRPSHLASMEVPETNGEERSPLEEQGYSRPSSREHGMELKRTSPSTEGWEANGEGKEKTSDPEKYSTVKSSPIAQDHLHSVDSEDEAKCERILLKGGTMYPSEDTSVNFNVEDSQEHFVEKTPSIAEDGLQFGTTENKQEPNQETKEGKAELTDQCEKQAPGSSISVNKVDEQKHVADPTMELSEATSQKPPGSSDSATLRDDKLRYEVDLIKNAGHIESSVISGADQNAEEPLESGFLGPENNLNKMSKGEPINSVVTQGAVALNQQSLSKHAPSSVANLADTSKEAKKGFDVKKVLTNIGGVLTAAVGAPVVAGIMAYNAAKDKFESSPPSSETQNKSLEIGESANVTLEPEKALTTGTNLKKKDKSGEILEENRLFLRMGETDDLSNERQCDLVEQQQQFQPPANFDDLLIPESNSFEDPGSKSPQKGEELPRNRTFNDQLASHDPNQAKDDLPETQKEVKSRERDDQPIEVLRNQGKVDLIQEGKPIQSLETGQNVCDSPRRSPKSDSVRARERESVGQVKSPDSGAIDDLNLGNDRPSKNKDERWGAPKWAYRNSCSSEAKLNKEATEKEYKIHADVDQCRTFEIFKQINLSHGLEIKDDDDNTNDIIKKNPNRGKENLIISSRQNNKEDKFEDEKVRTNAEADADAETEAVAVVERDEEGKAEAKVNVGEGEVLAGVMAGVEDEAEAKVRGGGAGMGDGVLAEGAVAVVDVEEGESVIRGGERGGDVASEDDKWLRSDGRESVAPTDVSGMEGAYLDTEAVSRVGTEAGDAAVGVVGAGDGDGDGVDDADSVSGGAGLVGAGGVGGQSGVLRGIAGRPCMEELAGKAEAAVLPPKSSLEWEEGAVSEEEGEGQGEAYVVVEAEAEAESAAEAGGRAGVGAAVGVAEEAEKEAELKVGEKVEAEAETDREADADADADADAETEAVAVSGVLRGIAGRPCMEELKFKFDSSVISPELGFGISPIAIGVSSNLSRSLFGVSCPLSLPYSLPGHLSGGLSPILEEVSFPHLRFSGDRNFSFPASVVSRSMPFQPEVNYARLFSGLLKELDAESAWLLTRQERILNECSISLNDDDNQKLLDQYYEINNDLLTHKQVALAVCERAELLAKEAIASLPSEKRSLLETKAMEVRSAFQQLTQETDLRIHLLTASLDNLEQLTFQLQDLKSWLTSIEKSLKQTLETYAPHPESLSAIQAHISRVEHELLSRQTDLASVMSSAQKFLSCLEKYNSAKLEYASLVGVELPVTEASAESIVPSVETAVDWTQNKFNELEALAGEYSTRYSDAAMGFSDFATGLAKCSESLDAAEKTFWQATRKLLAAGVDVNPWCEGNARAPVNTQMITNPVLVKDQASCIFALEGHISHIKSALETLNVLADDLSKSKLPAVLVSPSTIETCLNKPLETEEARLSALSKELTSMKVKIKSLLSAIDAKDGSLGEKSAWLEDAIAAAGGKNESTLLEARQANNKLQAELSVREPGLQSLLRSAQEELEELEKSGEQQEATEKVKEKVAAALKLVDKCTELQSRLSRDQILLDELEQKSLLLDQASKNLDAFLESARSDLSAIESGLIPEGESYKRLKEIEGMKNSQTAEFNLFEEDINKLALEAIDLGRESDITTAKKKTAAAWAELSDLDQSIHQAHQTCKERLLRAKQFKTKRAKLLDWLQSLEKRLNAGIFADRSTVEEVSLREQLKELEKVTSECNALESEVESACGLLKPFENSADDKLVQDAENLKNGCERLKSRVSSIQSTAASSLRSLEAFSNAFMEADAWLTQRLNQISQLQLSSVDPQEILALTKKLDRFKAELKAMAPQIDGLRRLGNELLNQKGAGKGSGRIREHKTDVEKKWQALDAICKHRASELSETYSQALALDQCYSDLDNQLSRHSLAFGALSAVPVSKGQLQKLLFLQFGLIRTEPTVHAFEEAAGQFINSLPATTDASELSARVSGSRSRFDGLIGAIESRLETLQNTLCAKHNDAVLERQNLEEVDEQAIPTGDEETAKSKEIILEGSMFDEKSKGSKDEHFSASETDERGELEPLKGPPTKTDSKTSKIDDLKERMATFQAWLDLESRTVECPIFESGSYPVTRSNLTKAMQRVETFMTLIESRDKHLASLRAEAEVLCPDLLSDLEKCQASLDHVKRRYTKKTEALQEILAKSKPIETELQSQQLTIDDLESQFLKDLGSTSRLESLQQDVMNREFPPLYSQIRDLEQTLLKLGDESSNQSAQPLRQQEVGLRHRLKQLESSLKRSIEGGQDGQKAISSLLMRADLIKRRMDELEAQVEVAGSEHTVLDPDTLSSRLEDVNKITDKLKQCDAALKSLKGDRKDLPPLPLLESLLKGLKRQSSRISQAANEATERLGQKIKVAQQLADQQKLLSSSLADARTSSPIQPHKPLPTPDELKDYERQYLTPLRSQLQQLQKTGATLSEMSQPGLGRRRLEQDLTATEAAVDSLFAVVSSVKEHVGDASTLSTTQVNNTRRLESLVQSVRDELEGQGAPSPSPNALQLDALLNKLTGLRNLLQSRRGSLELLAEVAKAENRPDSVVKLIDDYQNVFAEVNSRIDKVSDALLCLKEFNSFYESYLGWLADAESRFSKLPISRDPAITYANRVAELGKLSQDCADKTDSVIQLQTRGTELLGLCPDSDASVIKEKMEHVGLSFTEFFDKVNNASQGLESARPDINRLLDSNAYLIETLPKLESRLRDGESTKIIDDELNSQVKPHVDSLTNVLEEIRTNLPNALFLDLPSQQHALTIGDLAVENVSRFNNLYSETMSASQKDQLLDMQVKNACSKLRGDEKWLEQAMLRLDPKAQSQPSREILTLKEDTRPESASYSLAVLPARAEQIDHLISRLNAFRSQLAKRQPDIEAHLVEAKRLLDKVPYRNTEEDLAPTLEGLVERIIQQNKEIDGLMDAADARSQQALALSKSLFDNLARLDTWMTSAENVLNQLPVAPLAVEEESDTLRKLHVAAKTLERELDGYKVTLEQASSTAAALSALTAPSEAVGVDTRIQQSVVRFRKLAKRIRNRSIDLEDAVTNSIDVNDRLNVLHEVLNETRDLAATIGVRLEPPSHDLSPPHLPSEFDLTSIAPSARILQPVSVRSEYLSSQIAEGKAILDTLERRLPALAELTSSIEELLSAPASDMSSRVERPSFVLRLEEEPTIDASAMFRGKMLNKAQSLQKDWLQLHTKVSQRLTNLAEAHRLASEEFWLPLSNFQGDLIALRRSMDAVISGGAPRLPLEPPTYTSQIEALKNIRKQHQDSGERLNALQDVGNKIINLLIDETARSEGEKGVLKKEINNAIREVSAIAQNITTTCEQQLVMAKDNLSTAQKLQTDLRVFTDQLGKAENEFEAFEPVANNTDVILKLMEQLEEWSALIPPRHEQLENLNWVAGQLISVAGISEVPELPPSKVGGDTEEGEQGPQVQQMLTLATTRWSNLNDAINHRRHKLQTQLMALGDLDSALDALIQWIKMTQADIDGISVSRGDKKSLEFELSRAKIIQTNAARRQPDMVRINQEPKAMRQTKVSSKLTHMNRAWERLKQSVVRKQAKLEEALREAQSFYSRLDELRRECRRLEGKISAPAARLIGGLPDSAKQSLNRFLQLHNSVEKLGRQIGDLHASSAGLLASASSTRDHLVDHLDSLSQQQAQLAAQAQERLKQVQSGVARVAAFHNDLGDFIQWLTQAERRINHAPTISFVPSTLQLQLPAQVALRQEIASKREAALTPLDRAVVFIGSNALEQDVVLVKNLLASAHSRWEKLFQKSADRNRQFAAAFKESQKLMSVWEELTDWLKEELNTRLQESSWCSVSTQPDVLLRELTQHREFQRELGAHSATYDAIRRHLIKVKDKAPRDDLIELNCMLSELKYFWNAVCTKSLEKQKVLEEALLRSGQYKDAFVSLFEWINKIDSLLDDNEKKGCGGDVETVKQLEEAHRNLLAQLQEREASVTKLQTAASQLLTKCRPEGSSDAAGLTDSIVMQEQLAGLNAQWTKVQLKAKARSDNLKLARKNAEEFQKSCQDVFDYCAGAEYTLRKLSALSESDDPCVMDSTDPLSEEKSVNTEAAAVTSGMAAQESRVCDCLARGNRILSECKNNLDGASRIRQWMNAVNTRWEEILDWSQKREAKLAQLWKDQRERRLTLDALISWLNTTEVILSSDRMYVQPTISMGPLSVDVTSEISSSSSSRFESGSIGFEIDTSQVERLLVEVGQIESELEKRRSQRDEVLKHARKSDVDKKRQANSKGKALEHLPRDQGQAYASVRVNEMCEKWDRVVRIVKARQIALEERLAHANEVEKLKTFDFGNWRRRYLDWMNSKKARLIDMFHRYDLDRDGRLSRDEFVNAILESKFPTSRLELEVVASIVDANGDGYIDMKKFNTALRSTTVPKSQHLDLSKIEGSAIEHEAKHQTNLCTCHNTYRISKINGNMYKFGDSQKLRLVRILRSNVMVRVGGGWTPLTEFLVKNDPCRATFWAGSESERKDAGFPEDQTHMMLRFHPRFRDGSSASVTCTDPTCSGHLDNMPRSSSRRSNPRHASMSGAIPFMCTSPVPTRGMDHLNKKEGHRVPVRSSLPIVASRRKANSLVSFCQSSLSSSAHSLPIVEQSVPGGSHPSPCTEPVELETEATIPPTSPSSSLPELPEDRKGSSRASGMNVTNLNPAEESVSSSTEVDFQQQASLSHLSSILERYEGDDPRLTSLSQNEEVEPDLTTATSTTLTQSHLQLPLPRVTSPQQPEVASCETNLPHSGSQVSIGHTTESHPGTALSRTRTTVASFRREINNERFRGKS</sequence>
<dbReference type="PROSITE" id="PS00020">
    <property type="entry name" value="ACTININ_2"/>
    <property type="match status" value="1"/>
</dbReference>
<dbReference type="InterPro" id="IPR049538">
    <property type="entry name" value="PCN-like_spectrin-like_rpt"/>
</dbReference>
<dbReference type="InterPro" id="IPR002048">
    <property type="entry name" value="EF_hand_dom"/>
</dbReference>
<feature type="region of interest" description="Disordered" evidence="8">
    <location>
        <begin position="2810"/>
        <end position="2838"/>
    </location>
</feature>
<feature type="region of interest" description="Disordered" evidence="8">
    <location>
        <begin position="4604"/>
        <end position="4642"/>
    </location>
</feature>
<feature type="region of interest" description="Disordered" evidence="8">
    <location>
        <begin position="6812"/>
        <end position="6839"/>
    </location>
</feature>
<evidence type="ECO:0000259" key="9">
    <source>
        <dbReference type="PROSITE" id="PS50021"/>
    </source>
</evidence>
<proteinExistence type="predicted"/>
<feature type="coiled-coil region" evidence="7">
    <location>
        <begin position="4268"/>
        <end position="4298"/>
    </location>
</feature>
<feature type="compositionally biased region" description="Polar residues" evidence="8">
    <location>
        <begin position="7235"/>
        <end position="7260"/>
    </location>
</feature>
<dbReference type="InterPro" id="IPR001589">
    <property type="entry name" value="Actinin_actin-bd_CS"/>
</dbReference>
<protein>
    <submittedName>
        <fullName evidence="12 14">Spectrin alpha actinin</fullName>
    </submittedName>
</protein>
<dbReference type="PROSITE" id="PS51460">
    <property type="entry name" value="GAR"/>
    <property type="match status" value="1"/>
</dbReference>
<dbReference type="InterPro" id="IPR001715">
    <property type="entry name" value="CH_dom"/>
</dbReference>
<dbReference type="PANTHER" id="PTHR11915">
    <property type="entry name" value="SPECTRIN/FILAMIN RELATED CYTOSKELETAL PROTEIN"/>
    <property type="match status" value="1"/>
</dbReference>
<dbReference type="GO" id="GO:0005886">
    <property type="term" value="C:plasma membrane"/>
    <property type="evidence" value="ECO:0007669"/>
    <property type="project" value="UniProtKB-SubCell"/>
</dbReference>
<feature type="compositionally biased region" description="Basic and acidic residues" evidence="8">
    <location>
        <begin position="3037"/>
        <end position="3058"/>
    </location>
</feature>
<keyword evidence="5" id="KW-0009">Actin-binding</keyword>
<dbReference type="GO" id="GO:0008017">
    <property type="term" value="F:microtubule binding"/>
    <property type="evidence" value="ECO:0007669"/>
    <property type="project" value="InterPro"/>
</dbReference>
<dbReference type="InterPro" id="IPR018247">
    <property type="entry name" value="EF_Hand_1_Ca_BS"/>
</dbReference>
<dbReference type="InterPro" id="IPR003108">
    <property type="entry name" value="GAR_dom"/>
</dbReference>
<reference evidence="14" key="3">
    <citation type="submission" date="2020-10" db="UniProtKB">
        <authorList>
            <consortium name="WormBaseParasite"/>
        </authorList>
    </citation>
    <scope>IDENTIFICATION</scope>
</reference>
<dbReference type="Pfam" id="PF13499">
    <property type="entry name" value="EF-hand_7"/>
    <property type="match status" value="1"/>
</dbReference>
<dbReference type="InterPro" id="IPR035915">
    <property type="entry name" value="Plakin_repeat_sf"/>
</dbReference>
<dbReference type="GO" id="GO:0005856">
    <property type="term" value="C:cytoskeleton"/>
    <property type="evidence" value="ECO:0007669"/>
    <property type="project" value="UniProtKB-SubCell"/>
</dbReference>
<feature type="coiled-coil region" evidence="7">
    <location>
        <begin position="4066"/>
        <end position="4130"/>
    </location>
</feature>
<dbReference type="SUPFAM" id="SSF143575">
    <property type="entry name" value="GAS2 domain-like"/>
    <property type="match status" value="1"/>
</dbReference>
<dbReference type="CDD" id="cd21188">
    <property type="entry name" value="CH_PLEC-like_rpt1"/>
    <property type="match status" value="1"/>
</dbReference>
<dbReference type="OrthoDB" id="6283009at2759"/>
<dbReference type="InterPro" id="IPR018159">
    <property type="entry name" value="Spectrin/alpha-actinin"/>
</dbReference>
<feature type="region of interest" description="Disordered" evidence="8">
    <location>
        <begin position="2544"/>
        <end position="2570"/>
    </location>
</feature>
<dbReference type="SUPFAM" id="SSF75399">
    <property type="entry name" value="Plakin repeat"/>
    <property type="match status" value="3"/>
</dbReference>
<keyword evidence="3" id="KW-0677">Repeat</keyword>
<feature type="compositionally biased region" description="Basic and acidic residues" evidence="8">
    <location>
        <begin position="3485"/>
        <end position="3504"/>
    </location>
</feature>
<dbReference type="InterPro" id="IPR011992">
    <property type="entry name" value="EF-hand-dom_pair"/>
</dbReference>
<comment type="subcellular location">
    <subcellularLocation>
        <location evidence="1">Cytoplasm</location>
        <location evidence="1">Cytoskeleton</location>
    </subcellularLocation>
</comment>
<feature type="domain" description="GAR" evidence="11">
    <location>
        <begin position="6986"/>
        <end position="7058"/>
    </location>
</feature>
<evidence type="ECO:0000256" key="5">
    <source>
        <dbReference type="ARBA" id="ARBA00023203"/>
    </source>
</evidence>
<evidence type="ECO:0000313" key="13">
    <source>
        <dbReference type="Proteomes" id="UP000492820"/>
    </source>
</evidence>
<feature type="domain" description="Calponin-homology (CH)" evidence="9">
    <location>
        <begin position="50"/>
        <end position="153"/>
    </location>
</feature>
<feature type="compositionally biased region" description="Basic and acidic residues" evidence="8">
    <location>
        <begin position="4604"/>
        <end position="4629"/>
    </location>
</feature>
<feature type="compositionally biased region" description="Polar residues" evidence="8">
    <location>
        <begin position="4971"/>
        <end position="4981"/>
    </location>
</feature>
<evidence type="ECO:0000313" key="12">
    <source>
        <dbReference type="EMBL" id="CDS22913.1"/>
    </source>
</evidence>
<feature type="region of interest" description="Disordered" evidence="8">
    <location>
        <begin position="7191"/>
        <end position="7260"/>
    </location>
</feature>
<dbReference type="EMBL" id="LK028588">
    <property type="protein sequence ID" value="CDS22913.1"/>
    <property type="molecule type" value="Genomic_DNA"/>
</dbReference>
<keyword evidence="7" id="KW-0175">Coiled coil</keyword>
<organism evidence="12">
    <name type="scientific">Echinococcus granulosus</name>
    <name type="common">Hydatid tapeworm</name>
    <dbReference type="NCBI Taxonomy" id="6210"/>
    <lineage>
        <taxon>Eukaryota</taxon>
        <taxon>Metazoa</taxon>
        <taxon>Spiralia</taxon>
        <taxon>Lophotrochozoa</taxon>
        <taxon>Platyhelminthes</taxon>
        <taxon>Cestoda</taxon>
        <taxon>Eucestoda</taxon>
        <taxon>Cyclophyllidea</taxon>
        <taxon>Taeniidae</taxon>
        <taxon>Echinococcus</taxon>
        <taxon>Echinococcus granulosus group</taxon>
    </lineage>
</organism>
<feature type="compositionally biased region" description="Basic and acidic residues" evidence="8">
    <location>
        <begin position="2640"/>
        <end position="2653"/>
    </location>
</feature>
<dbReference type="GO" id="GO:0005509">
    <property type="term" value="F:calcium ion binding"/>
    <property type="evidence" value="ECO:0007669"/>
    <property type="project" value="InterPro"/>
</dbReference>
<feature type="compositionally biased region" description="Polar residues" evidence="8">
    <location>
        <begin position="2772"/>
        <end position="2785"/>
    </location>
</feature>
<reference evidence="12" key="2">
    <citation type="submission" date="2014-06" db="EMBL/GenBank/DDBJ databases">
        <authorList>
            <person name="Aslett M."/>
        </authorList>
    </citation>
    <scope>NUCLEOTIDE SEQUENCE</scope>
</reference>
<dbReference type="CDD" id="cd00176">
    <property type="entry name" value="SPEC"/>
    <property type="match status" value="7"/>
</dbReference>
<dbReference type="PROSITE" id="PS50222">
    <property type="entry name" value="EF_HAND_2"/>
    <property type="match status" value="2"/>
</dbReference>
<keyword evidence="6" id="KW-0206">Cytoskeleton</keyword>
<feature type="compositionally biased region" description="Basic and acidic residues" evidence="8">
    <location>
        <begin position="3218"/>
        <end position="3233"/>
    </location>
</feature>
<dbReference type="PROSITE" id="PS50021">
    <property type="entry name" value="CH"/>
    <property type="match status" value="2"/>
</dbReference>
<keyword evidence="2" id="KW-0963">Cytoplasm</keyword>
<evidence type="ECO:0000256" key="8">
    <source>
        <dbReference type="SAM" id="MobiDB-lite"/>
    </source>
</evidence>
<dbReference type="Gene3D" id="1.20.58.60">
    <property type="match status" value="17"/>
</dbReference>
<accession>A0A068WSY1</accession>
<feature type="compositionally biased region" description="Basic and acidic residues" evidence="8">
    <location>
        <begin position="6812"/>
        <end position="6828"/>
    </location>
</feature>
<feature type="compositionally biased region" description="Basic and acidic residues" evidence="8">
    <location>
        <begin position="2663"/>
        <end position="2673"/>
    </location>
</feature>